<dbReference type="PANTHER" id="PTHR43434">
    <property type="entry name" value="PHOSPHOGLYCOLATE PHOSPHATASE"/>
    <property type="match status" value="1"/>
</dbReference>
<evidence type="ECO:0000313" key="1">
    <source>
        <dbReference type="EMBL" id="GGP84279.1"/>
    </source>
</evidence>
<comment type="caution">
    <text evidence="1">The sequence shown here is derived from an EMBL/GenBank/DDBJ whole genome shotgun (WGS) entry which is preliminary data.</text>
</comment>
<dbReference type="RefSeq" id="WP_189245389.1">
    <property type="nucleotide sequence ID" value="NZ_BMQJ01000002.1"/>
</dbReference>
<evidence type="ECO:0008006" key="3">
    <source>
        <dbReference type="Google" id="ProtNLM"/>
    </source>
</evidence>
<sequence length="141" mass="14227">MAAAPTPGAHEVLRACQAGGRAVAVVGGTCSAAMETHLETHGLRHLVGPVLGREHLRAAESPYTDLVRQAVKAMGLRPPACTLVGRSAGGMYTAGNAGVQAIGVVSEHGRRKHLAAAGGSVVSSLPRLADALLAVPVTTAR</sequence>
<protein>
    <recommendedName>
        <fullName evidence="3">Alpha/beta hydrolase</fullName>
    </recommendedName>
</protein>
<dbReference type="EMBL" id="BMQJ01000002">
    <property type="protein sequence ID" value="GGP84279.1"/>
    <property type="molecule type" value="Genomic_DNA"/>
</dbReference>
<name>A0ABQ2QJR8_9ACTN</name>
<dbReference type="Gene3D" id="3.40.50.1000">
    <property type="entry name" value="HAD superfamily/HAD-like"/>
    <property type="match status" value="1"/>
</dbReference>
<evidence type="ECO:0000313" key="2">
    <source>
        <dbReference type="Proteomes" id="UP000611554"/>
    </source>
</evidence>
<dbReference type="Pfam" id="PF13419">
    <property type="entry name" value="HAD_2"/>
    <property type="match status" value="1"/>
</dbReference>
<dbReference type="InterPro" id="IPR041492">
    <property type="entry name" value="HAD_2"/>
</dbReference>
<dbReference type="InterPro" id="IPR023214">
    <property type="entry name" value="HAD_sf"/>
</dbReference>
<keyword evidence="2" id="KW-1185">Reference proteome</keyword>
<dbReference type="SUPFAM" id="SSF56784">
    <property type="entry name" value="HAD-like"/>
    <property type="match status" value="1"/>
</dbReference>
<proteinExistence type="predicted"/>
<dbReference type="PANTHER" id="PTHR43434:SF1">
    <property type="entry name" value="PHOSPHOGLYCOLATE PHOSPHATASE"/>
    <property type="match status" value="1"/>
</dbReference>
<organism evidence="1 2">
    <name type="scientific">Streptosporangium pseudovulgare</name>
    <dbReference type="NCBI Taxonomy" id="35765"/>
    <lineage>
        <taxon>Bacteria</taxon>
        <taxon>Bacillati</taxon>
        <taxon>Actinomycetota</taxon>
        <taxon>Actinomycetes</taxon>
        <taxon>Streptosporangiales</taxon>
        <taxon>Streptosporangiaceae</taxon>
        <taxon>Streptosporangium</taxon>
    </lineage>
</organism>
<dbReference type="Proteomes" id="UP000611554">
    <property type="component" value="Unassembled WGS sequence"/>
</dbReference>
<accession>A0ABQ2QJR8</accession>
<dbReference type="InterPro" id="IPR036412">
    <property type="entry name" value="HAD-like_sf"/>
</dbReference>
<reference evidence="2" key="1">
    <citation type="journal article" date="2019" name="Int. J. Syst. Evol. Microbiol.">
        <title>The Global Catalogue of Microorganisms (GCM) 10K type strain sequencing project: providing services to taxonomists for standard genome sequencing and annotation.</title>
        <authorList>
            <consortium name="The Broad Institute Genomics Platform"/>
            <consortium name="The Broad Institute Genome Sequencing Center for Infectious Disease"/>
            <person name="Wu L."/>
            <person name="Ma J."/>
        </authorList>
    </citation>
    <scope>NUCLEOTIDE SEQUENCE [LARGE SCALE GENOMIC DNA]</scope>
    <source>
        <strain evidence="2">JCM 3115</strain>
    </source>
</reference>
<gene>
    <name evidence="1" type="ORF">GCM10010140_11620</name>
</gene>
<dbReference type="InterPro" id="IPR050155">
    <property type="entry name" value="HAD-like_hydrolase_sf"/>
</dbReference>